<dbReference type="EMBL" id="JASBWV010000028">
    <property type="protein sequence ID" value="KAJ9118488.1"/>
    <property type="molecule type" value="Genomic_DNA"/>
</dbReference>
<name>A0ACC2X454_9TREE</name>
<evidence type="ECO:0000313" key="1">
    <source>
        <dbReference type="EMBL" id="KAJ9118488.1"/>
    </source>
</evidence>
<evidence type="ECO:0000313" key="2">
    <source>
        <dbReference type="Proteomes" id="UP001234202"/>
    </source>
</evidence>
<reference evidence="1" key="1">
    <citation type="submission" date="2023-04" db="EMBL/GenBank/DDBJ databases">
        <title>Draft Genome sequencing of Naganishia species isolated from polar environments using Oxford Nanopore Technology.</title>
        <authorList>
            <person name="Leo P."/>
            <person name="Venkateswaran K."/>
        </authorList>
    </citation>
    <scope>NUCLEOTIDE SEQUENCE</scope>
    <source>
        <strain evidence="1">DBVPG 5303</strain>
    </source>
</reference>
<organism evidence="1 2">
    <name type="scientific">Naganishia onofrii</name>
    <dbReference type="NCBI Taxonomy" id="1851511"/>
    <lineage>
        <taxon>Eukaryota</taxon>
        <taxon>Fungi</taxon>
        <taxon>Dikarya</taxon>
        <taxon>Basidiomycota</taxon>
        <taxon>Agaricomycotina</taxon>
        <taxon>Tremellomycetes</taxon>
        <taxon>Filobasidiales</taxon>
        <taxon>Filobasidiaceae</taxon>
        <taxon>Naganishia</taxon>
    </lineage>
</organism>
<accession>A0ACC2X454</accession>
<dbReference type="Proteomes" id="UP001234202">
    <property type="component" value="Unassembled WGS sequence"/>
</dbReference>
<keyword evidence="2" id="KW-1185">Reference proteome</keyword>
<comment type="caution">
    <text evidence="1">The sequence shown here is derived from an EMBL/GenBank/DDBJ whole genome shotgun (WGS) entry which is preliminary data.</text>
</comment>
<proteinExistence type="predicted"/>
<gene>
    <name evidence="1" type="ORF">QFC24_006136</name>
</gene>
<protein>
    <submittedName>
        <fullName evidence="1">Uncharacterized protein</fullName>
    </submittedName>
</protein>
<sequence length="674" mass="74051">MSTPTGRARRTAASAARDAISTAARIHSAALLEDEQVERGSPSPSSGGGGRRRTTLGKRVSYAEIPVDADDDGDELILRGDDDADADEDDHDVDMDDGANHGADDAIDLDETGSVSSADATPTITRTQRRTRAPAVGRGGGRRRGRGRGRGGRSGSARETGTEDDQDQEEAADDGDDGEDAQAVEEAGTPVGGTSGTDVAEITQHKVKGVLYDVINDEIEMEEDPRGEMKVDANGRLLGGREYKVWTLTSADRSDPQRLYALSIDIARTVGFADSSVMLRRLPMLVKVSMTQSEKEQAIEAGKVQSSMRLRSVTMIPVRNVYKYLGAKIVKDGRYVTDDYYEEAAREECVENGIEPGSLVPDRPYAVDQDHADRTSGGGYGAERSIGAPFYFPGGPTTHWGGAGWNPWHNAGQGNKRAKLQGQGFTRDNWMWKMAQEAREREREIREAREHRLVDFSGERLTVFYEQYAGDEQASGKQGIKTDTAVTVNGSTKQEQAERRTTPLAQDVAGLFERDDAFRQRYRQATTTQNETFDESQLMAGAGDVGCVVVETRAETMSRHGQSAIKLKAGVYRGMYEPHTNTPHVRQDLQPTLASMDKIALLPQVETKKSRFRWDPDHTFASTLTLRRIGPSASAVYSLDYAFEASPQEDLDEVAQKERMVREAIEWDRQSRGV</sequence>